<dbReference type="Proteomes" id="UP000019241">
    <property type="component" value="Unassembled WGS sequence"/>
</dbReference>
<dbReference type="PANTHER" id="PTHR38418">
    <property type="entry name" value="SUGAR ISOMERASE, KPSF/GUTQ (AFU_ORTHOLOGUE AFUA_6G08860)"/>
    <property type="match status" value="1"/>
</dbReference>
<keyword evidence="1" id="KW-0812">Transmembrane</keyword>
<evidence type="ECO:0000256" key="1">
    <source>
        <dbReference type="SAM" id="Phobius"/>
    </source>
</evidence>
<evidence type="ECO:0000259" key="2">
    <source>
        <dbReference type="PROSITE" id="PS51464"/>
    </source>
</evidence>
<dbReference type="AlphaFoldDB" id="W7DVW1"/>
<sequence length="200" mass="21403">MNQKEIEQSCRAVLQAEAKAIQDLTNQMKPDVLKEVVDKIANCSGKIVVSGCGTSGVAAAKIVHSLCCIEKPAVYLSPSDAVHGRLGVLQPEDILILISKGGNTKELINLIPACHTKGSFLIGITENTDSIIGKEAHLCLQVRVEKEPDPFNMLATASILAVIATFDAIIITLMTETNYTREQFGVIHPGGAVGEKLLQK</sequence>
<dbReference type="RefSeq" id="WP_036062510.1">
    <property type="nucleotide sequence ID" value="NZ_AODM01000012.1"/>
</dbReference>
<organism evidence="3 4">
    <name type="scientific">Listeria fleischmannii FSL S10-1203</name>
    <dbReference type="NCBI Taxonomy" id="1265822"/>
    <lineage>
        <taxon>Bacteria</taxon>
        <taxon>Bacillati</taxon>
        <taxon>Bacillota</taxon>
        <taxon>Bacilli</taxon>
        <taxon>Bacillales</taxon>
        <taxon>Listeriaceae</taxon>
        <taxon>Listeria</taxon>
    </lineage>
</organism>
<evidence type="ECO:0000313" key="4">
    <source>
        <dbReference type="Proteomes" id="UP000019241"/>
    </source>
</evidence>
<dbReference type="SUPFAM" id="SSF53697">
    <property type="entry name" value="SIS domain"/>
    <property type="match status" value="1"/>
</dbReference>
<dbReference type="PANTHER" id="PTHR38418:SF2">
    <property type="entry name" value="SUGAR ISOMERASE, KPSF_GUTQ (AFU_ORTHOLOGUE AFUA_6G08860)"/>
    <property type="match status" value="1"/>
</dbReference>
<dbReference type="InterPro" id="IPR001347">
    <property type="entry name" value="SIS_dom"/>
</dbReference>
<dbReference type="InterPro" id="IPR046348">
    <property type="entry name" value="SIS_dom_sf"/>
</dbReference>
<reference evidence="3 4" key="1">
    <citation type="submission" date="2012-12" db="EMBL/GenBank/DDBJ databases">
        <title>Novel taxa of Listeriaceae from agricultural environments in the United States.</title>
        <authorList>
            <person name="den Bakker H.C."/>
            <person name="Allred A."/>
            <person name="Warchocki S."/>
            <person name="Wright E.M."/>
            <person name="Burrell A."/>
            <person name="Nightingale K.K."/>
            <person name="Kephart D."/>
            <person name="Wiedmann M."/>
        </authorList>
    </citation>
    <scope>NUCLEOTIDE SEQUENCE [LARGE SCALE GENOMIC DNA]</scope>
    <source>
        <strain evidence="3 4">FSL S10-1203</strain>
    </source>
</reference>
<feature type="transmembrane region" description="Helical" evidence="1">
    <location>
        <begin position="153"/>
        <end position="174"/>
    </location>
</feature>
<feature type="domain" description="SIS" evidence="2">
    <location>
        <begin position="36"/>
        <end position="179"/>
    </location>
</feature>
<dbReference type="InterPro" id="IPR035474">
    <property type="entry name" value="SIS_Kpsf"/>
</dbReference>
<dbReference type="CDD" id="cd05014">
    <property type="entry name" value="SIS_Kpsf"/>
    <property type="match status" value="1"/>
</dbReference>
<dbReference type="GO" id="GO:0097367">
    <property type="term" value="F:carbohydrate derivative binding"/>
    <property type="evidence" value="ECO:0007669"/>
    <property type="project" value="InterPro"/>
</dbReference>
<proteinExistence type="predicted"/>
<dbReference type="PATRIC" id="fig|1265822.4.peg.849"/>
<protein>
    <submittedName>
        <fullName evidence="3">SIS domain-containing protein</fullName>
    </submittedName>
</protein>
<name>W7DVW1_9LIST</name>
<dbReference type="EMBL" id="AODM01000012">
    <property type="protein sequence ID" value="EUJ61598.1"/>
    <property type="molecule type" value="Genomic_DNA"/>
</dbReference>
<comment type="caution">
    <text evidence="3">The sequence shown here is derived from an EMBL/GenBank/DDBJ whole genome shotgun (WGS) entry which is preliminary data.</text>
</comment>
<dbReference type="Gene3D" id="3.40.50.10490">
    <property type="entry name" value="Glucose-6-phosphate isomerase like protein, domain 1"/>
    <property type="match status" value="1"/>
</dbReference>
<evidence type="ECO:0000313" key="3">
    <source>
        <dbReference type="EMBL" id="EUJ61598.1"/>
    </source>
</evidence>
<gene>
    <name evidence="3" type="ORF">MCOL2_04111</name>
</gene>
<keyword evidence="1" id="KW-0472">Membrane</keyword>
<keyword evidence="1" id="KW-1133">Transmembrane helix</keyword>
<dbReference type="PROSITE" id="PS51464">
    <property type="entry name" value="SIS"/>
    <property type="match status" value="1"/>
</dbReference>
<dbReference type="Pfam" id="PF01380">
    <property type="entry name" value="SIS"/>
    <property type="match status" value="1"/>
</dbReference>
<dbReference type="GO" id="GO:1901135">
    <property type="term" value="P:carbohydrate derivative metabolic process"/>
    <property type="evidence" value="ECO:0007669"/>
    <property type="project" value="InterPro"/>
</dbReference>
<accession>W7DVW1</accession>